<feature type="domain" description="Putative zinc-finger" evidence="4">
    <location>
        <begin position="3"/>
        <end position="37"/>
    </location>
</feature>
<keyword evidence="3" id="KW-0472">Membrane</keyword>
<accession>A0A1Q8QTL8</accession>
<sequence>MECLQCMERLSEYLDGELDANKYRDIEVHLQCCPDCRKVMDDLAALSKEINLSIASIPIPTNLTVRIFSAIEKEQHNTAKDIWLTSILLAVFASPVLLIFSRTFSSVFHLVYATGSAFWRSLMTLVTLFSPWVTVTMGIISLFLMVMGLYIIKTLLTKFEVNEVVL</sequence>
<feature type="transmembrane region" description="Helical" evidence="3">
    <location>
        <begin position="132"/>
        <end position="152"/>
    </location>
</feature>
<dbReference type="EMBL" id="MLBF01000023">
    <property type="protein sequence ID" value="OLN30652.1"/>
    <property type="molecule type" value="Genomic_DNA"/>
</dbReference>
<dbReference type="STRING" id="1888891.DSOL_2994"/>
<dbReference type="Pfam" id="PF13490">
    <property type="entry name" value="zf-HC2"/>
    <property type="match status" value="1"/>
</dbReference>
<dbReference type="Gene3D" id="1.10.10.1320">
    <property type="entry name" value="Anti-sigma factor, zinc-finger domain"/>
    <property type="match status" value="1"/>
</dbReference>
<keyword evidence="3" id="KW-0812">Transmembrane</keyword>
<keyword evidence="3" id="KW-1133">Transmembrane helix</keyword>
<reference evidence="5 6" key="1">
    <citation type="submission" date="2016-09" db="EMBL/GenBank/DDBJ databases">
        <title>Complete genome of Desulfosporosinus sp. OL.</title>
        <authorList>
            <person name="Mardanov A."/>
            <person name="Beletsky A."/>
            <person name="Panova A."/>
            <person name="Karnachuk O."/>
            <person name="Ravin N."/>
        </authorList>
    </citation>
    <scope>NUCLEOTIDE SEQUENCE [LARGE SCALE GENOMIC DNA]</scope>
    <source>
        <strain evidence="5 6">OL</strain>
    </source>
</reference>
<evidence type="ECO:0000256" key="3">
    <source>
        <dbReference type="SAM" id="Phobius"/>
    </source>
</evidence>
<evidence type="ECO:0000256" key="2">
    <source>
        <dbReference type="ARBA" id="ARBA00024438"/>
    </source>
</evidence>
<dbReference type="Proteomes" id="UP000186102">
    <property type="component" value="Unassembled WGS sequence"/>
</dbReference>
<dbReference type="RefSeq" id="WP_075365530.1">
    <property type="nucleotide sequence ID" value="NZ_MLBF01000023.1"/>
</dbReference>
<evidence type="ECO:0000256" key="1">
    <source>
        <dbReference type="ARBA" id="ARBA00024353"/>
    </source>
</evidence>
<comment type="caution">
    <text evidence="5">The sequence shown here is derived from an EMBL/GenBank/DDBJ whole genome shotgun (WGS) entry which is preliminary data.</text>
</comment>
<dbReference type="InterPro" id="IPR041916">
    <property type="entry name" value="Anti_sigma_zinc_sf"/>
</dbReference>
<dbReference type="InterPro" id="IPR027383">
    <property type="entry name" value="Znf_put"/>
</dbReference>
<evidence type="ECO:0000259" key="4">
    <source>
        <dbReference type="Pfam" id="PF13490"/>
    </source>
</evidence>
<comment type="similarity">
    <text evidence="1">Belongs to the zinc-associated anti-sigma factor (ZAS) superfamily. Anti-sigma-W factor family.</text>
</comment>
<name>A0A1Q8QTL8_9FIRM</name>
<proteinExistence type="inferred from homology"/>
<organism evidence="5 6">
    <name type="scientific">Desulfosporosinus metallidurans</name>
    <dbReference type="NCBI Taxonomy" id="1888891"/>
    <lineage>
        <taxon>Bacteria</taxon>
        <taxon>Bacillati</taxon>
        <taxon>Bacillota</taxon>
        <taxon>Clostridia</taxon>
        <taxon>Eubacteriales</taxon>
        <taxon>Desulfitobacteriaceae</taxon>
        <taxon>Desulfosporosinus</taxon>
    </lineage>
</organism>
<evidence type="ECO:0000313" key="5">
    <source>
        <dbReference type="EMBL" id="OLN30652.1"/>
    </source>
</evidence>
<gene>
    <name evidence="5" type="ORF">DSOL_2994</name>
</gene>
<keyword evidence="6" id="KW-1185">Reference proteome</keyword>
<evidence type="ECO:0000313" key="6">
    <source>
        <dbReference type="Proteomes" id="UP000186102"/>
    </source>
</evidence>
<feature type="transmembrane region" description="Helical" evidence="3">
    <location>
        <begin position="82"/>
        <end position="100"/>
    </location>
</feature>
<dbReference type="OrthoDB" id="1805316at2"/>
<dbReference type="AlphaFoldDB" id="A0A1Q8QTL8"/>
<protein>
    <recommendedName>
        <fullName evidence="2">Anti-sigma-W factor RsiW</fullName>
    </recommendedName>
</protein>